<dbReference type="KEGG" id="mgy:MGMSRv2__1584"/>
<keyword evidence="1" id="KW-0732">Signal</keyword>
<sequence length="387" mass="42583">MIDRRTVLGAAAAIPLLPLGRALASPLACPAADRVTLRTARRIDLDAATAADRWADIGHAEDVSAMRGLAQAVMGDIRRKRSWEIAWKVATRAAYGAIYQPFGLYMDESNHLADRIGDHILARSDLAAMQRLYTLSHAGCSTVMAWDRRQGHMVHFRSLDWPSASAIAAASRIYVGHRANREVFAAAGLLGMVGFLTAVKPGFSIAINFAPWRGTSFSLNADPTFLIRRLMESPISTYAQAYQHIKDWRPGAPVFISLCGIAKGEACIFEFGTRGQAHVVAMAEADYLIQTNHFAPGSPFAEHTKPQAADKPWDHQTWDGHAILETSVARWRLLDESLAAAYGSATEFDLMSVLEQAYGRRPLWNCETAQWVGMIPQTGDIHTWVRA</sequence>
<dbReference type="STRING" id="1430440.MGMSRv2__1584"/>
<dbReference type="PANTHER" id="PTHR28583">
    <property type="entry name" value="ACID AMIDASE"/>
    <property type="match status" value="1"/>
</dbReference>
<dbReference type="Proteomes" id="UP000018922">
    <property type="component" value="Chromosome I"/>
</dbReference>
<dbReference type="EMBL" id="HG794546">
    <property type="protein sequence ID" value="CDK98799.1"/>
    <property type="molecule type" value="Genomic_DNA"/>
</dbReference>
<name>V6F026_MAGGM</name>
<dbReference type="Gene3D" id="3.60.60.10">
    <property type="entry name" value="Penicillin V Acylase, Chain A"/>
    <property type="match status" value="1"/>
</dbReference>
<gene>
    <name evidence="2" type="ordered locus">MGMSRv2__1584</name>
</gene>
<dbReference type="GO" id="GO:0017040">
    <property type="term" value="F:N-acylsphingosine amidohydrolase activity"/>
    <property type="evidence" value="ECO:0007669"/>
    <property type="project" value="TreeGrafter"/>
</dbReference>
<feature type="signal peptide" evidence="1">
    <location>
        <begin position="1"/>
        <end position="24"/>
    </location>
</feature>
<organism evidence="2 3">
    <name type="scientific">Magnetospirillum gryphiswaldense (strain DSM 6361 / JCM 21280 / NBRC 15271 / MSR-1)</name>
    <dbReference type="NCBI Taxonomy" id="431944"/>
    <lineage>
        <taxon>Bacteria</taxon>
        <taxon>Pseudomonadati</taxon>
        <taxon>Pseudomonadota</taxon>
        <taxon>Alphaproteobacteria</taxon>
        <taxon>Rhodospirillales</taxon>
        <taxon>Rhodospirillaceae</taxon>
        <taxon>Magnetospirillum</taxon>
    </lineage>
</organism>
<dbReference type="AlphaFoldDB" id="V6F026"/>
<accession>V6F026</accession>
<dbReference type="RefSeq" id="WP_024079820.1">
    <property type="nucleotide sequence ID" value="NZ_CP027526.1"/>
</dbReference>
<dbReference type="KEGG" id="mgry:MSR1_15180"/>
<evidence type="ECO:0000256" key="1">
    <source>
        <dbReference type="SAM" id="SignalP"/>
    </source>
</evidence>
<proteinExistence type="predicted"/>
<reference evidence="2 3" key="1">
    <citation type="journal article" date="2014" name="Genome Announc.">
        <title>Complete genome sequence of Magnetospirillum gryphiswaldense MSR-1.</title>
        <authorList>
            <person name="Wang X."/>
            <person name="Wang Q."/>
            <person name="Zhang W."/>
            <person name="Wang Y."/>
            <person name="Li L."/>
            <person name="Wen T."/>
            <person name="Zhang T."/>
            <person name="Zhang Y."/>
            <person name="Xu J."/>
            <person name="Hu J."/>
            <person name="Li S."/>
            <person name="Liu L."/>
            <person name="Liu J."/>
            <person name="Jiang W."/>
            <person name="Tian J."/>
            <person name="Li Y."/>
            <person name="Schuler D."/>
            <person name="Wang L."/>
            <person name="Li J."/>
        </authorList>
    </citation>
    <scope>NUCLEOTIDE SEQUENCE [LARGE SCALE GENOMIC DNA]</scope>
    <source>
        <strain evidence="3">DSM 6361 / JCM 21280 / NBRC 15271 / MSR-1</strain>
    </source>
</reference>
<evidence type="ECO:0000313" key="2">
    <source>
        <dbReference type="EMBL" id="CDK98799.1"/>
    </source>
</evidence>
<evidence type="ECO:0000313" key="3">
    <source>
        <dbReference type="Proteomes" id="UP000018922"/>
    </source>
</evidence>
<evidence type="ECO:0008006" key="4">
    <source>
        <dbReference type="Google" id="ProtNLM"/>
    </source>
</evidence>
<dbReference type="PANTHER" id="PTHR28583:SF1">
    <property type="entry name" value="ACID CERAMIDASE"/>
    <property type="match status" value="1"/>
</dbReference>
<dbReference type="OrthoDB" id="7340171at2"/>
<feature type="chain" id="PRO_5004745287" description="Acyl-coenzyme A:6-aminopenicillanic acid acyl-transferase" evidence="1">
    <location>
        <begin position="25"/>
        <end position="387"/>
    </location>
</feature>
<dbReference type="HOGENOM" id="CLU_713299_0_0_5"/>
<keyword evidence="3" id="KW-1185">Reference proteome</keyword>
<protein>
    <recommendedName>
        <fullName evidence="4">Acyl-coenzyme A:6-aminopenicillanic acid acyl-transferase</fullName>
    </recommendedName>
</protein>